<dbReference type="Proteomes" id="UP000634579">
    <property type="component" value="Unassembled WGS sequence"/>
</dbReference>
<keyword evidence="5" id="KW-0808">Transferase</keyword>
<evidence type="ECO:0000256" key="3">
    <source>
        <dbReference type="SAM" id="Phobius"/>
    </source>
</evidence>
<dbReference type="CDD" id="cd04179">
    <property type="entry name" value="DPM_DPG-synthase_like"/>
    <property type="match status" value="1"/>
</dbReference>
<name>A0A8I0S576_9MICO</name>
<evidence type="ECO:0000313" key="6">
    <source>
        <dbReference type="Proteomes" id="UP000634579"/>
    </source>
</evidence>
<feature type="compositionally biased region" description="Low complexity" evidence="2">
    <location>
        <begin position="381"/>
        <end position="408"/>
    </location>
</feature>
<feature type="region of interest" description="Disordered" evidence="2">
    <location>
        <begin position="273"/>
        <end position="303"/>
    </location>
</feature>
<evidence type="ECO:0000259" key="4">
    <source>
        <dbReference type="Pfam" id="PF00535"/>
    </source>
</evidence>
<gene>
    <name evidence="5" type="ORF">ITJ42_04060</name>
</gene>
<dbReference type="GO" id="GO:0016740">
    <property type="term" value="F:transferase activity"/>
    <property type="evidence" value="ECO:0007669"/>
    <property type="project" value="UniProtKB-KW"/>
</dbReference>
<keyword evidence="6" id="KW-1185">Reference proteome</keyword>
<sequence>MIVLVPAYEPDARLPALLRDLRAARPGIGLVVVDDGSGPASADAFAEARALGATVLVHPRNLGKGCALRTGLAWILDAHPGEDVVCADSDGQHAPDDVLRVGDRVGASGAMVLGGRRFEGDVPVRSRLGNAVARGLLRRASGGRVHDTQTGLRGYPAGSLAWLLEVPGDRFEYELRVLLRAHADGRPVEEIPIRTVYLDGNASSHFRAVADSWRVLAPLVLHAVVALGSSLVDVAVLALVVAATGDLVLGVVAARVLSGALNFSANRHLVHRARRSAGPGARARRRAGRPAPGSAARSDARPARSARRRALAADAVRYASLAAVIALGDVLLLEALTAAGVPLLLARAGSGLALFLVGFAAQRALVFRRPGPEGPRHDTSSPDSDTASTAASTSASAGAPTAHGARSA</sequence>
<evidence type="ECO:0000313" key="5">
    <source>
        <dbReference type="EMBL" id="MBF4630384.1"/>
    </source>
</evidence>
<feature type="transmembrane region" description="Helical" evidence="3">
    <location>
        <begin position="339"/>
        <end position="361"/>
    </location>
</feature>
<feature type="region of interest" description="Disordered" evidence="2">
    <location>
        <begin position="370"/>
        <end position="408"/>
    </location>
</feature>
<comment type="similarity">
    <text evidence="1">Belongs to the glycosyltransferase 2 family.</text>
</comment>
<proteinExistence type="inferred from homology"/>
<feature type="transmembrane region" description="Helical" evidence="3">
    <location>
        <begin position="315"/>
        <end position="333"/>
    </location>
</feature>
<keyword evidence="3" id="KW-0472">Membrane</keyword>
<feature type="compositionally biased region" description="Basic and acidic residues" evidence="2">
    <location>
        <begin position="370"/>
        <end position="380"/>
    </location>
</feature>
<organism evidence="5 6">
    <name type="scientific">Clavibacter phaseoli</name>
    <dbReference type="NCBI Taxonomy" id="1734031"/>
    <lineage>
        <taxon>Bacteria</taxon>
        <taxon>Bacillati</taxon>
        <taxon>Actinomycetota</taxon>
        <taxon>Actinomycetes</taxon>
        <taxon>Micrococcales</taxon>
        <taxon>Microbacteriaceae</taxon>
        <taxon>Clavibacter</taxon>
    </lineage>
</organism>
<dbReference type="Pfam" id="PF00535">
    <property type="entry name" value="Glycos_transf_2"/>
    <property type="match status" value="1"/>
</dbReference>
<dbReference type="PANTHER" id="PTHR48090">
    <property type="entry name" value="UNDECAPRENYL-PHOSPHATE 4-DEOXY-4-FORMAMIDO-L-ARABINOSE TRANSFERASE-RELATED"/>
    <property type="match status" value="1"/>
</dbReference>
<accession>A0A8I0S576</accession>
<dbReference type="SUPFAM" id="SSF53448">
    <property type="entry name" value="Nucleotide-diphospho-sugar transferases"/>
    <property type="match status" value="1"/>
</dbReference>
<reference evidence="5 6" key="1">
    <citation type="submission" date="2020-10" db="EMBL/GenBank/DDBJ databases">
        <title>Draft genome sequences of plant-associated actinobacteria.</title>
        <authorList>
            <person name="Tarlachkov S.V."/>
            <person name="Starodumova I.P."/>
            <person name="Dorofeeva L.V."/>
            <person name="Prisyazhnaya N.V."/>
            <person name="Roubtsova T.V."/>
            <person name="Chizhov V.N."/>
            <person name="Nadler S.A."/>
            <person name="Subbotin S.A."/>
            <person name="Evtushenko L.I."/>
        </authorList>
    </citation>
    <scope>NUCLEOTIDE SEQUENCE [LARGE SCALE GENOMIC DNA]</scope>
    <source>
        <strain evidence="5 6">VKM Ac-2886</strain>
    </source>
</reference>
<comment type="caution">
    <text evidence="5">The sequence shown here is derived from an EMBL/GenBank/DDBJ whole genome shotgun (WGS) entry which is preliminary data.</text>
</comment>
<feature type="domain" description="Glycosyltransferase 2-like" evidence="4">
    <location>
        <begin position="3"/>
        <end position="149"/>
    </location>
</feature>
<keyword evidence="3" id="KW-0812">Transmembrane</keyword>
<dbReference type="PANTHER" id="PTHR48090:SF7">
    <property type="entry name" value="RFBJ PROTEIN"/>
    <property type="match status" value="1"/>
</dbReference>
<keyword evidence="3" id="KW-1133">Transmembrane helix</keyword>
<dbReference type="InterPro" id="IPR050256">
    <property type="entry name" value="Glycosyltransferase_2"/>
</dbReference>
<dbReference type="AlphaFoldDB" id="A0A8I0S576"/>
<dbReference type="EMBL" id="JADKRP010000001">
    <property type="protein sequence ID" value="MBF4630384.1"/>
    <property type="molecule type" value="Genomic_DNA"/>
</dbReference>
<protein>
    <submittedName>
        <fullName evidence="5">Glycosyltransferase family 2 protein</fullName>
    </submittedName>
</protein>
<evidence type="ECO:0000256" key="1">
    <source>
        <dbReference type="ARBA" id="ARBA00006739"/>
    </source>
</evidence>
<dbReference type="InterPro" id="IPR029044">
    <property type="entry name" value="Nucleotide-diphossugar_trans"/>
</dbReference>
<dbReference type="Gene3D" id="3.90.550.10">
    <property type="entry name" value="Spore Coat Polysaccharide Biosynthesis Protein SpsA, Chain A"/>
    <property type="match status" value="1"/>
</dbReference>
<dbReference type="InterPro" id="IPR001173">
    <property type="entry name" value="Glyco_trans_2-like"/>
</dbReference>
<evidence type="ECO:0000256" key="2">
    <source>
        <dbReference type="SAM" id="MobiDB-lite"/>
    </source>
</evidence>